<evidence type="ECO:0000256" key="4">
    <source>
        <dbReference type="ARBA" id="ARBA00021870"/>
    </source>
</evidence>
<organism evidence="13 14">
    <name type="scientific">Leptospira barantonii</name>
    <dbReference type="NCBI Taxonomy" id="2023184"/>
    <lineage>
        <taxon>Bacteria</taxon>
        <taxon>Pseudomonadati</taxon>
        <taxon>Spirochaetota</taxon>
        <taxon>Spirochaetia</taxon>
        <taxon>Leptospirales</taxon>
        <taxon>Leptospiraceae</taxon>
        <taxon>Leptospira</taxon>
    </lineage>
</organism>
<keyword evidence="8" id="KW-0472">Membrane</keyword>
<dbReference type="InterPro" id="IPR028263">
    <property type="entry name" value="FliG_N"/>
</dbReference>
<evidence type="ECO:0000259" key="10">
    <source>
        <dbReference type="Pfam" id="PF01706"/>
    </source>
</evidence>
<evidence type="ECO:0000256" key="7">
    <source>
        <dbReference type="ARBA" id="ARBA00022779"/>
    </source>
</evidence>
<sequence>MNSLSSRQNRAGSLLRILGEHLPPEVYQHLGPEATGKLLETFHKTGKPDSKEERAVLSSFLNSLSKIQKEESIDPESMNLIRELEALLREEKEERDLLQELKSKTPVEISRIVSGEKPGMIALVLCFANPDSAAAVLNDFPEAMKEEILIQIHDLDLSSEYEKNRLERFLKFKLEALALEDKSLPIHNPMGKKAADLLGRLQPGDSQKIFDRIREKRPGFAENIIEHFFRMEDLLFLEREPLNRFFSSFHPIVLACALKGTETEVQVAILEKLEPALSSSIRLESDSMGPISLAEMETAQNGILERLRDEIEEGSIKFWRAT</sequence>
<evidence type="ECO:0000256" key="2">
    <source>
        <dbReference type="ARBA" id="ARBA00004413"/>
    </source>
</evidence>
<keyword evidence="5" id="KW-1003">Cell membrane</keyword>
<keyword evidence="9" id="KW-0975">Bacterial flagellum</keyword>
<name>A0ABX4NI97_9LEPT</name>
<accession>A0ABX4NI97</accession>
<evidence type="ECO:0000256" key="1">
    <source>
        <dbReference type="ARBA" id="ARBA00004117"/>
    </source>
</evidence>
<dbReference type="InterPro" id="IPR011002">
    <property type="entry name" value="FliG_a-hlx"/>
</dbReference>
<feature type="domain" description="Flagellar motor switch protein FliG middle" evidence="11">
    <location>
        <begin position="108"/>
        <end position="178"/>
    </location>
</feature>
<protein>
    <recommendedName>
        <fullName evidence="4">Flagellar motor switch protein FliG</fullName>
    </recommendedName>
</protein>
<dbReference type="Pfam" id="PF14841">
    <property type="entry name" value="FliG_M"/>
    <property type="match status" value="1"/>
</dbReference>
<keyword evidence="7" id="KW-0283">Flagellar rotation</keyword>
<evidence type="ECO:0000256" key="9">
    <source>
        <dbReference type="ARBA" id="ARBA00023143"/>
    </source>
</evidence>
<dbReference type="InterPro" id="IPR000090">
    <property type="entry name" value="Flg_Motor_Flig"/>
</dbReference>
<dbReference type="PANTHER" id="PTHR30534">
    <property type="entry name" value="FLAGELLAR MOTOR SWITCH PROTEIN FLIG"/>
    <property type="match status" value="1"/>
</dbReference>
<gene>
    <name evidence="13" type="ORF">CH367_13810</name>
</gene>
<reference evidence="13 14" key="1">
    <citation type="submission" date="2017-07" db="EMBL/GenBank/DDBJ databases">
        <title>Leptospira spp. isolated from tropical soils.</title>
        <authorList>
            <person name="Thibeaux R."/>
            <person name="Iraola G."/>
            <person name="Ferres I."/>
            <person name="Bierque E."/>
            <person name="Girault D."/>
            <person name="Soupe-Gilbert M.-E."/>
            <person name="Picardeau M."/>
            <person name="Goarant C."/>
        </authorList>
    </citation>
    <scope>NUCLEOTIDE SEQUENCE [LARGE SCALE GENOMIC DNA]</scope>
    <source>
        <strain evidence="13 14">FH4-C-A1</strain>
    </source>
</reference>
<evidence type="ECO:0000259" key="11">
    <source>
        <dbReference type="Pfam" id="PF14841"/>
    </source>
</evidence>
<evidence type="ECO:0000256" key="5">
    <source>
        <dbReference type="ARBA" id="ARBA00022475"/>
    </source>
</evidence>
<dbReference type="Pfam" id="PF01706">
    <property type="entry name" value="FliG_C"/>
    <property type="match status" value="1"/>
</dbReference>
<feature type="domain" description="Flagellar motor switch protein FliG C-terminal" evidence="10">
    <location>
        <begin position="212"/>
        <end position="317"/>
    </location>
</feature>
<comment type="subcellular location">
    <subcellularLocation>
        <location evidence="1">Bacterial flagellum basal body</location>
    </subcellularLocation>
    <subcellularLocation>
        <location evidence="2">Cell membrane</location>
        <topology evidence="2">Peripheral membrane protein</topology>
        <orientation evidence="2">Cytoplasmic side</orientation>
    </subcellularLocation>
</comment>
<evidence type="ECO:0000313" key="14">
    <source>
        <dbReference type="Proteomes" id="UP000231879"/>
    </source>
</evidence>
<dbReference type="EMBL" id="NPDS01000006">
    <property type="protein sequence ID" value="PJZ56531.1"/>
    <property type="molecule type" value="Genomic_DNA"/>
</dbReference>
<evidence type="ECO:0000259" key="12">
    <source>
        <dbReference type="Pfam" id="PF14842"/>
    </source>
</evidence>
<evidence type="ECO:0000256" key="8">
    <source>
        <dbReference type="ARBA" id="ARBA00023136"/>
    </source>
</evidence>
<evidence type="ECO:0000313" key="13">
    <source>
        <dbReference type="EMBL" id="PJZ56531.1"/>
    </source>
</evidence>
<evidence type="ECO:0000256" key="3">
    <source>
        <dbReference type="ARBA" id="ARBA00010299"/>
    </source>
</evidence>
<keyword evidence="6" id="KW-0145">Chemotaxis</keyword>
<dbReference type="SUPFAM" id="SSF48029">
    <property type="entry name" value="FliG"/>
    <property type="match status" value="1"/>
</dbReference>
<dbReference type="Proteomes" id="UP000231879">
    <property type="component" value="Unassembled WGS sequence"/>
</dbReference>
<dbReference type="PANTHER" id="PTHR30534:SF0">
    <property type="entry name" value="FLAGELLAR MOTOR SWITCH PROTEIN FLIG"/>
    <property type="match status" value="1"/>
</dbReference>
<comment type="similarity">
    <text evidence="3">Belongs to the FliG family.</text>
</comment>
<dbReference type="InterPro" id="IPR032779">
    <property type="entry name" value="FliG_M"/>
</dbReference>
<proteinExistence type="inferred from homology"/>
<evidence type="ECO:0000256" key="6">
    <source>
        <dbReference type="ARBA" id="ARBA00022500"/>
    </source>
</evidence>
<dbReference type="Pfam" id="PF14842">
    <property type="entry name" value="FliG_N"/>
    <property type="match status" value="1"/>
</dbReference>
<dbReference type="RefSeq" id="WP_100763099.1">
    <property type="nucleotide sequence ID" value="NZ_NPDS01000006.1"/>
</dbReference>
<dbReference type="Gene3D" id="1.10.220.30">
    <property type="match status" value="2"/>
</dbReference>
<keyword evidence="14" id="KW-1185">Reference proteome</keyword>
<dbReference type="InterPro" id="IPR023087">
    <property type="entry name" value="Flg_Motor_Flig_C"/>
</dbReference>
<comment type="caution">
    <text evidence="13">The sequence shown here is derived from an EMBL/GenBank/DDBJ whole genome shotgun (WGS) entry which is preliminary data.</text>
</comment>
<dbReference type="PRINTS" id="PR00954">
    <property type="entry name" value="FLGMOTORFLIG"/>
</dbReference>
<feature type="domain" description="Flagellar motor switch protein FliG N-terminal" evidence="12">
    <location>
        <begin position="7"/>
        <end position="103"/>
    </location>
</feature>